<dbReference type="VEuPathDB" id="VectorBase:BGLAX_038785"/>
<sequence>MVLNKLTSRLTYLQRTCCVLYKAALAPGNPHICFQSQAVSSHCLTFTVTASAASVFTLLFLSQTPPQLNSPASHVSRKHSIVSGSEDTVVEEKSMEEVKIMSRPQLSDQLKKAKAEAIWGLFVADALSMPVHWYYEPSDIKHEYGSWISGFIAPHGKHPSSILRLSAVDGSGRGSSSTPRPLIGNVILHDKLQYWDGSNPNNHYHQGMKAGDNTLNAVMALHELETMNLFDGDLIKPDRDVRAAVLEDYVKFMTTPGSHNDTYAESFHRSFFRAWADSGEPKSAADLIEFAEKRSLTMLKSQNDHQLAVVGSLVPAIPWVIRNAHKPEDECVQSVVDFVKLTHPVPSLVSHVEVYARLLHAVLNGRDLKTQVMQFLGNSILGGPSNRDKILKRLDDSARIPRGTETRLQMYQSMISLLGSACYIEGALKSLLFLALEFHDDFEGGVLANANCGGENCHRGAALGALLAAAAANRGAEVPTKFKSGLNSLKPNIESVIKDIIT</sequence>
<accession>A0A2C9KBU2</accession>
<dbReference type="KEGG" id="bgt:106057165"/>
<dbReference type="Pfam" id="PF03747">
    <property type="entry name" value="ADP_ribosyl_GH"/>
    <property type="match status" value="1"/>
</dbReference>
<evidence type="ECO:0000313" key="2">
    <source>
        <dbReference type="Proteomes" id="UP000076420"/>
    </source>
</evidence>
<dbReference type="InterPro" id="IPR036705">
    <property type="entry name" value="Ribosyl_crysJ1_sf"/>
</dbReference>
<dbReference type="AlphaFoldDB" id="A0A2C9KBU2"/>
<dbReference type="EnsemblMetazoa" id="BGLB017340-RA">
    <property type="protein sequence ID" value="BGLB017340-PA"/>
    <property type="gene ID" value="BGLB017340"/>
</dbReference>
<dbReference type="PANTHER" id="PTHR16222">
    <property type="entry name" value="ADP-RIBOSYLGLYCOHYDROLASE"/>
    <property type="match status" value="1"/>
</dbReference>
<name>A0A2C9KBU2_BIOGL</name>
<dbReference type="InterPro" id="IPR005502">
    <property type="entry name" value="Ribosyl_crysJ1"/>
</dbReference>
<evidence type="ECO:0008006" key="3">
    <source>
        <dbReference type="Google" id="ProtNLM"/>
    </source>
</evidence>
<dbReference type="Gene3D" id="1.10.4080.10">
    <property type="entry name" value="ADP-ribosylation/Crystallin J1"/>
    <property type="match status" value="1"/>
</dbReference>
<dbReference type="SUPFAM" id="SSF101478">
    <property type="entry name" value="ADP-ribosylglycohydrolase"/>
    <property type="match status" value="1"/>
</dbReference>
<protein>
    <recommendedName>
        <fullName evidence="3">ADP-ribosylglycohydrolase</fullName>
    </recommendedName>
</protein>
<organism evidence="1 2">
    <name type="scientific">Biomphalaria glabrata</name>
    <name type="common">Bloodfluke planorb</name>
    <name type="synonym">Freshwater snail</name>
    <dbReference type="NCBI Taxonomy" id="6526"/>
    <lineage>
        <taxon>Eukaryota</taxon>
        <taxon>Metazoa</taxon>
        <taxon>Spiralia</taxon>
        <taxon>Lophotrochozoa</taxon>
        <taxon>Mollusca</taxon>
        <taxon>Gastropoda</taxon>
        <taxon>Heterobranchia</taxon>
        <taxon>Euthyneura</taxon>
        <taxon>Panpulmonata</taxon>
        <taxon>Hygrophila</taxon>
        <taxon>Lymnaeoidea</taxon>
        <taxon>Planorbidae</taxon>
        <taxon>Biomphalaria</taxon>
    </lineage>
</organism>
<evidence type="ECO:0000313" key="1">
    <source>
        <dbReference type="EnsemblMetazoa" id="BGLB017340-PA"/>
    </source>
</evidence>
<dbReference type="Proteomes" id="UP000076420">
    <property type="component" value="Unassembled WGS sequence"/>
</dbReference>
<dbReference type="PANTHER" id="PTHR16222:SF34">
    <property type="entry name" value="ADP-RIBOSYLGLYCOHYDROLASE"/>
    <property type="match status" value="1"/>
</dbReference>
<dbReference type="RefSeq" id="XP_013069709.2">
    <property type="nucleotide sequence ID" value="XM_013214255.2"/>
</dbReference>
<dbReference type="OrthoDB" id="524326at2759"/>
<reference evidence="1" key="1">
    <citation type="submission" date="2020-05" db="UniProtKB">
        <authorList>
            <consortium name="EnsemblMetazoa"/>
        </authorList>
    </citation>
    <scope>IDENTIFICATION</scope>
    <source>
        <strain evidence="1">BB02</strain>
    </source>
</reference>
<dbReference type="STRING" id="6526.A0A2C9KBU2"/>
<dbReference type="InterPro" id="IPR050792">
    <property type="entry name" value="ADP-ribosylglycohydrolase"/>
</dbReference>
<proteinExistence type="predicted"/>
<gene>
    <name evidence="1" type="primary">106057165</name>
</gene>
<dbReference type="VEuPathDB" id="VectorBase:BGLB017340"/>